<sequence>MRYQHGSILKVSMRSFVTYESCTFTPGPNLNMIIGPNGTGKSTIVCALALGLGWNTGLLGRAKDISEFVKHGSDKGWIEIVLCNKFGSNVVIKRHINKNNNTSVWKINGENKTQKEVLKKVQSFNIQVDNLCQFLPQDRVAEFAQMSPQELLKETQRAVGGESMLITHQKLIELWNEHKTIMASRKGDLESIETNEKRNAVIEKDVLRFQQREAVLRKIRFLEIWVLYAKYGIAKEDYDAVKEERRLCHARLLQMQTESEPLNAKKRELARAEQACDERKNSLESKYQKALGKMKSKMEAVDSVEGEGEELRRDYDRLVAKSQQRQTAIATIQRAIQTLQEHIEGARSEEDINNEKESIQSKTAALQLEIDTLKDKIEAIHAKQEDIVAESTRVNRTMTDQKRSLDALEDISNRRLEQLRRSDSDVYEAVLWLRKNRHRFQKHVFEPVCLELNIKDMSYVNAIENALRNHLKTFVCQCREDYLLFAQEAVDTHGLRANVIGPTADELRMELYQSPASMDQLKDFGFDCYMLDAVSGPPALLAVMCSKAGLHAIPVSRQANVNFQAVRESRLFRRYSTSTTAFSITYSKYSGESVDTSTHIRPAQIFTASVDQEERARLIREIDDTRSVLEINEGLIRELTAEEGTYRRSHENLVVKKEAFNKDRRELSLQLKKIEKWRIELGTRNQDLHRKLDEPSSDQQMDKVNSTLKALSVKRCRLAIDYLEAVKGTQNLYSELTTATLHRLHAHTVLQAIEAECSSKARQLKSLEDRYVEANENYESCKSHAKTLLDKAKEEYNTLQPEDAPEFQSVGKGIPLDQLEDMLAGETAKAAHNSAPNQALLAKYEQRQLEIKSARDKAEEKCKKLEKLVNEMETIRGPWYKELVALVVKISKGFEESFQRIGCAGEVKLVEQDDYDKWCIEILVKFRDEEKLQKLTGQRQSGGERSVTTIMYLMALQSLSKVSFRVVDEINQGMDPRNERLVHAQLVEKACRPGTAQYFLITPKLLPNLDYHERMKVLCIYNGEWLEEGLTKWARFLDNQRDAKSRT</sequence>
<evidence type="ECO:0000256" key="1">
    <source>
        <dbReference type="ARBA" id="ARBA00010171"/>
    </source>
</evidence>
<evidence type="ECO:0000313" key="7">
    <source>
        <dbReference type="Proteomes" id="UP000780801"/>
    </source>
</evidence>
<dbReference type="GO" id="GO:0000724">
    <property type="term" value="P:double-strand break repair via homologous recombination"/>
    <property type="evidence" value="ECO:0007669"/>
    <property type="project" value="TreeGrafter"/>
</dbReference>
<evidence type="ECO:0000259" key="5">
    <source>
        <dbReference type="Pfam" id="PF02463"/>
    </source>
</evidence>
<evidence type="ECO:0000256" key="4">
    <source>
        <dbReference type="SAM" id="Coils"/>
    </source>
</evidence>
<gene>
    <name evidence="6" type="primary">SMC5</name>
    <name evidence="6" type="ORF">BGW38_008972</name>
</gene>
<dbReference type="OrthoDB" id="10254973at2759"/>
<dbReference type="EMBL" id="JAABOA010000639">
    <property type="protein sequence ID" value="KAF9583636.1"/>
    <property type="molecule type" value="Genomic_DNA"/>
</dbReference>
<comment type="caution">
    <text evidence="6">The sequence shown here is derived from an EMBL/GenBank/DDBJ whole genome shotgun (WGS) entry which is preliminary data.</text>
</comment>
<name>A0A9P6FYS6_9FUNG</name>
<feature type="coiled-coil region" evidence="4">
    <location>
        <begin position="750"/>
        <end position="784"/>
    </location>
</feature>
<feature type="coiled-coil region" evidence="4">
    <location>
        <begin position="262"/>
        <end position="383"/>
    </location>
</feature>
<evidence type="ECO:0000256" key="3">
    <source>
        <dbReference type="ARBA" id="ARBA00023054"/>
    </source>
</evidence>
<dbReference type="Pfam" id="PF02463">
    <property type="entry name" value="SMC_N"/>
    <property type="match status" value="1"/>
</dbReference>
<comment type="similarity">
    <text evidence="1">Belongs to the SMC family. SMC5 subfamily.</text>
</comment>
<keyword evidence="3 4" id="KW-0175">Coiled coil</keyword>
<dbReference type="GO" id="GO:0003697">
    <property type="term" value="F:single-stranded DNA binding"/>
    <property type="evidence" value="ECO:0007669"/>
    <property type="project" value="TreeGrafter"/>
</dbReference>
<dbReference type="Proteomes" id="UP000780801">
    <property type="component" value="Unassembled WGS sequence"/>
</dbReference>
<dbReference type="InterPro" id="IPR003395">
    <property type="entry name" value="RecF/RecN/SMC_N"/>
</dbReference>
<feature type="domain" description="RecF/RecN/SMC N-terminal" evidence="5">
    <location>
        <begin position="10"/>
        <end position="1002"/>
    </location>
</feature>
<dbReference type="GO" id="GO:0030915">
    <property type="term" value="C:Smc5-Smc6 complex"/>
    <property type="evidence" value="ECO:0007669"/>
    <property type="project" value="TreeGrafter"/>
</dbReference>
<dbReference type="AlphaFoldDB" id="A0A9P6FYS6"/>
<accession>A0A9P6FYS6</accession>
<dbReference type="PANTHER" id="PTHR45916:SF1">
    <property type="entry name" value="STRUCTURAL MAINTENANCE OF CHROMOSOMES PROTEIN 5"/>
    <property type="match status" value="1"/>
</dbReference>
<reference evidence="6" key="1">
    <citation type="journal article" date="2020" name="Fungal Divers.">
        <title>Resolving the Mortierellaceae phylogeny through synthesis of multi-gene phylogenetics and phylogenomics.</title>
        <authorList>
            <person name="Vandepol N."/>
            <person name="Liber J."/>
            <person name="Desiro A."/>
            <person name="Na H."/>
            <person name="Kennedy M."/>
            <person name="Barry K."/>
            <person name="Grigoriev I.V."/>
            <person name="Miller A.N."/>
            <person name="O'Donnell K."/>
            <person name="Stajich J.E."/>
            <person name="Bonito G."/>
        </authorList>
    </citation>
    <scope>NUCLEOTIDE SEQUENCE</scope>
    <source>
        <strain evidence="6">KOD1015</strain>
    </source>
</reference>
<protein>
    <recommendedName>
        <fullName evidence="2">Structural maintenance of chromosomes protein 5</fullName>
    </recommendedName>
</protein>
<dbReference type="SUPFAM" id="SSF52540">
    <property type="entry name" value="P-loop containing nucleoside triphosphate hydrolases"/>
    <property type="match status" value="2"/>
</dbReference>
<organism evidence="6 7">
    <name type="scientific">Lunasporangiospora selenospora</name>
    <dbReference type="NCBI Taxonomy" id="979761"/>
    <lineage>
        <taxon>Eukaryota</taxon>
        <taxon>Fungi</taxon>
        <taxon>Fungi incertae sedis</taxon>
        <taxon>Mucoromycota</taxon>
        <taxon>Mortierellomycotina</taxon>
        <taxon>Mortierellomycetes</taxon>
        <taxon>Mortierellales</taxon>
        <taxon>Mortierellaceae</taxon>
        <taxon>Lunasporangiospora</taxon>
    </lineage>
</organism>
<evidence type="ECO:0000256" key="2">
    <source>
        <dbReference type="ARBA" id="ARBA00018687"/>
    </source>
</evidence>
<dbReference type="Gene3D" id="3.40.50.300">
    <property type="entry name" value="P-loop containing nucleotide triphosphate hydrolases"/>
    <property type="match status" value="2"/>
</dbReference>
<dbReference type="PANTHER" id="PTHR45916">
    <property type="entry name" value="STRUCTURAL MAINTENANCE OF CHROMOSOMES PROTEIN 5"/>
    <property type="match status" value="1"/>
</dbReference>
<feature type="coiled-coil region" evidence="4">
    <location>
        <begin position="837"/>
        <end position="875"/>
    </location>
</feature>
<proteinExistence type="inferred from homology"/>
<dbReference type="GO" id="GO:0005634">
    <property type="term" value="C:nucleus"/>
    <property type="evidence" value="ECO:0007669"/>
    <property type="project" value="TreeGrafter"/>
</dbReference>
<dbReference type="InterPro" id="IPR027417">
    <property type="entry name" value="P-loop_NTPase"/>
</dbReference>
<keyword evidence="7" id="KW-1185">Reference proteome</keyword>
<evidence type="ECO:0000313" key="6">
    <source>
        <dbReference type="EMBL" id="KAF9583636.1"/>
    </source>
</evidence>